<proteinExistence type="predicted"/>
<dbReference type="GO" id="GO:0003677">
    <property type="term" value="F:DNA binding"/>
    <property type="evidence" value="ECO:0007669"/>
    <property type="project" value="InterPro"/>
</dbReference>
<comment type="caution">
    <text evidence="2">The sequence shown here is derived from an EMBL/GenBank/DDBJ whole genome shotgun (WGS) entry which is preliminary data.</text>
</comment>
<evidence type="ECO:0000259" key="1">
    <source>
        <dbReference type="Pfam" id="PF02371"/>
    </source>
</evidence>
<dbReference type="Pfam" id="PF02371">
    <property type="entry name" value="Transposase_20"/>
    <property type="match status" value="1"/>
</dbReference>
<dbReference type="AlphaFoldDB" id="T0YX27"/>
<sequence>HSIYSLQRISVTKNNIIRIMDMVFTGLSNAIDLNHETVKLLEKYHTAEDFMNADDADLEKYVTKAMVKRIRSIAEKSPEPGNEKRSLLIELQSLLRILDLLIEEKENITMEMEKKFTSSNQMITSILGIGSVTGAVIVAKIGKIDRFEDAGKLVAFAGIDPVIKESGKVRSERSISKRGDSMLRTAIYQSTLVATRCNPVISDYYHRFVERGMPKKKALVASSRKMCHIIFSVMHNNKPFEVPEKFKTETD</sequence>
<dbReference type="PANTHER" id="PTHR33055">
    <property type="entry name" value="TRANSPOSASE FOR INSERTION SEQUENCE ELEMENT IS1111A"/>
    <property type="match status" value="1"/>
</dbReference>
<dbReference type="InterPro" id="IPR003346">
    <property type="entry name" value="Transposase_20"/>
</dbReference>
<dbReference type="GO" id="GO:0006313">
    <property type="term" value="P:DNA transposition"/>
    <property type="evidence" value="ECO:0007669"/>
    <property type="project" value="InterPro"/>
</dbReference>
<reference evidence="2" key="2">
    <citation type="journal article" date="2014" name="ISME J.">
        <title>Microbial stratification in low pH oxic and suboxic macroscopic growths along an acid mine drainage.</title>
        <authorList>
            <person name="Mendez-Garcia C."/>
            <person name="Mesa V."/>
            <person name="Sprenger R.R."/>
            <person name="Richter M."/>
            <person name="Diez M.S."/>
            <person name="Solano J."/>
            <person name="Bargiela R."/>
            <person name="Golyshina O.V."/>
            <person name="Manteca A."/>
            <person name="Ramos J.L."/>
            <person name="Gallego J.R."/>
            <person name="Llorente I."/>
            <person name="Martins Dos Santos V.A."/>
            <person name="Jensen O.N."/>
            <person name="Pelaez A.I."/>
            <person name="Sanchez J."/>
            <person name="Ferrer M."/>
        </authorList>
    </citation>
    <scope>NUCLEOTIDE SEQUENCE</scope>
</reference>
<feature type="non-terminal residue" evidence="2">
    <location>
        <position position="1"/>
    </location>
</feature>
<feature type="domain" description="Transposase IS116/IS110/IS902 C-terminal" evidence="1">
    <location>
        <begin position="121"/>
        <end position="206"/>
    </location>
</feature>
<dbReference type="EMBL" id="AUZX01012176">
    <property type="protein sequence ID" value="EQD40151.1"/>
    <property type="molecule type" value="Genomic_DNA"/>
</dbReference>
<accession>T0YX27</accession>
<dbReference type="InterPro" id="IPR047650">
    <property type="entry name" value="Transpos_IS110"/>
</dbReference>
<name>T0YX27_9ZZZZ</name>
<protein>
    <submittedName>
        <fullName evidence="2">Transposase ISC1190</fullName>
    </submittedName>
</protein>
<gene>
    <name evidence="2" type="ORF">B1A_16564</name>
</gene>
<dbReference type="GO" id="GO:0004803">
    <property type="term" value="F:transposase activity"/>
    <property type="evidence" value="ECO:0007669"/>
    <property type="project" value="InterPro"/>
</dbReference>
<reference evidence="2" key="1">
    <citation type="submission" date="2013-08" db="EMBL/GenBank/DDBJ databases">
        <authorList>
            <person name="Mendez C."/>
            <person name="Richter M."/>
            <person name="Ferrer M."/>
            <person name="Sanchez J."/>
        </authorList>
    </citation>
    <scope>NUCLEOTIDE SEQUENCE</scope>
</reference>
<dbReference type="PANTHER" id="PTHR33055:SF13">
    <property type="entry name" value="TRANSPOSASE"/>
    <property type="match status" value="1"/>
</dbReference>
<organism evidence="2">
    <name type="scientific">mine drainage metagenome</name>
    <dbReference type="NCBI Taxonomy" id="410659"/>
    <lineage>
        <taxon>unclassified sequences</taxon>
        <taxon>metagenomes</taxon>
        <taxon>ecological metagenomes</taxon>
    </lineage>
</organism>
<evidence type="ECO:0000313" key="2">
    <source>
        <dbReference type="EMBL" id="EQD40151.1"/>
    </source>
</evidence>